<dbReference type="Pfam" id="PF00528">
    <property type="entry name" value="BPD_transp_1"/>
    <property type="match status" value="1"/>
</dbReference>
<organism evidence="9 10">
    <name type="scientific">Paenibacillus glycanilyticus</name>
    <dbReference type="NCBI Taxonomy" id="126569"/>
    <lineage>
        <taxon>Bacteria</taxon>
        <taxon>Bacillati</taxon>
        <taxon>Bacillota</taxon>
        <taxon>Bacilli</taxon>
        <taxon>Bacillales</taxon>
        <taxon>Paenibacillaceae</taxon>
        <taxon>Paenibacillus</taxon>
    </lineage>
</organism>
<evidence type="ECO:0000256" key="2">
    <source>
        <dbReference type="ARBA" id="ARBA00022448"/>
    </source>
</evidence>
<evidence type="ECO:0000256" key="7">
    <source>
        <dbReference type="RuleBase" id="RU363032"/>
    </source>
</evidence>
<evidence type="ECO:0000313" key="10">
    <source>
        <dbReference type="Proteomes" id="UP001157114"/>
    </source>
</evidence>
<keyword evidence="6 7" id="KW-0472">Membrane</keyword>
<dbReference type="PROSITE" id="PS50928">
    <property type="entry name" value="ABC_TM1"/>
    <property type="match status" value="1"/>
</dbReference>
<keyword evidence="2 7" id="KW-0813">Transport</keyword>
<evidence type="ECO:0000313" key="9">
    <source>
        <dbReference type="EMBL" id="GLX69709.1"/>
    </source>
</evidence>
<keyword evidence="10" id="KW-1185">Reference proteome</keyword>
<protein>
    <submittedName>
        <fullName evidence="9">Oligopeptide transport system permease protein AppB</fullName>
    </submittedName>
</protein>
<feature type="transmembrane region" description="Helical" evidence="7">
    <location>
        <begin position="176"/>
        <end position="196"/>
    </location>
</feature>
<evidence type="ECO:0000259" key="8">
    <source>
        <dbReference type="PROSITE" id="PS50928"/>
    </source>
</evidence>
<comment type="similarity">
    <text evidence="7">Belongs to the binding-protein-dependent transport system permease family.</text>
</comment>
<keyword evidence="4 7" id="KW-0812">Transmembrane</keyword>
<evidence type="ECO:0000256" key="6">
    <source>
        <dbReference type="ARBA" id="ARBA00023136"/>
    </source>
</evidence>
<accession>A0ABQ6GFH0</accession>
<feature type="transmembrane region" description="Helical" evidence="7">
    <location>
        <begin position="283"/>
        <end position="306"/>
    </location>
</feature>
<proteinExistence type="inferred from homology"/>
<name>A0ABQ6GFH0_9BACL</name>
<comment type="caution">
    <text evidence="9">The sequence shown here is derived from an EMBL/GenBank/DDBJ whole genome shotgun (WGS) entry which is preliminary data.</text>
</comment>
<dbReference type="PANTHER" id="PTHR43163">
    <property type="entry name" value="DIPEPTIDE TRANSPORT SYSTEM PERMEASE PROTEIN DPPB-RELATED"/>
    <property type="match status" value="1"/>
</dbReference>
<feature type="transmembrane region" description="Helical" evidence="7">
    <location>
        <begin position="237"/>
        <end position="263"/>
    </location>
</feature>
<evidence type="ECO:0000256" key="1">
    <source>
        <dbReference type="ARBA" id="ARBA00004651"/>
    </source>
</evidence>
<evidence type="ECO:0000256" key="4">
    <source>
        <dbReference type="ARBA" id="ARBA00022692"/>
    </source>
</evidence>
<dbReference type="EMBL" id="BSSQ01000016">
    <property type="protein sequence ID" value="GLX69709.1"/>
    <property type="molecule type" value="Genomic_DNA"/>
</dbReference>
<dbReference type="RefSeq" id="WP_284240493.1">
    <property type="nucleotide sequence ID" value="NZ_BSSQ01000016.1"/>
</dbReference>
<dbReference type="CDD" id="cd06261">
    <property type="entry name" value="TM_PBP2"/>
    <property type="match status" value="1"/>
</dbReference>
<feature type="domain" description="ABC transmembrane type-1" evidence="8">
    <location>
        <begin position="95"/>
        <end position="302"/>
    </location>
</feature>
<feature type="transmembrane region" description="Helical" evidence="7">
    <location>
        <begin position="134"/>
        <end position="156"/>
    </location>
</feature>
<dbReference type="InterPro" id="IPR045621">
    <property type="entry name" value="BPD_transp_1_N"/>
</dbReference>
<keyword evidence="3" id="KW-1003">Cell membrane</keyword>
<comment type="subcellular location">
    <subcellularLocation>
        <location evidence="1 7">Cell membrane</location>
        <topology evidence="1 7">Multi-pass membrane protein</topology>
    </subcellularLocation>
</comment>
<feature type="transmembrane region" description="Helical" evidence="7">
    <location>
        <begin position="99"/>
        <end position="122"/>
    </location>
</feature>
<evidence type="ECO:0000256" key="5">
    <source>
        <dbReference type="ARBA" id="ARBA00022989"/>
    </source>
</evidence>
<sequence>MLTYVIRRILIAIPVLLGITIINFVIINLAPGNPVDMYMTPDTPPELLELRKEQLGLNDPIIVQYIKWLGQLLSGNLGYSFSTSESVGSIIGERLGQTMLLGFCALLLGLLIALPIGIMSAVKQNSKFDYVMTGLSFVGTSIPQFFLGLVCIYIFAVNLGWLPVGGTETLGGGGGIGDRILHIVLPAVALAVGIAGRKVRYIRASMLDVLKQDYLRTARAKGVREFFVTNKHALRNALIPVITVVGMEIPLLFGGAVIVEQLFQWPGIGQLTIQSIMSRDYSTIMGLNLVAAIIVLSANLLTDIFYSVADPRIKYH</sequence>
<dbReference type="InterPro" id="IPR035906">
    <property type="entry name" value="MetI-like_sf"/>
</dbReference>
<reference evidence="9 10" key="1">
    <citation type="submission" date="2023-03" db="EMBL/GenBank/DDBJ databases">
        <title>Draft genome sequence of the bacteria which degrade cell wall of Tricholomamatutake.</title>
        <authorList>
            <person name="Konishi Y."/>
            <person name="Fukuta Y."/>
            <person name="Shirasaka N."/>
        </authorList>
    </citation>
    <scope>NUCLEOTIDE SEQUENCE [LARGE SCALE GENOMIC DNA]</scope>
    <source>
        <strain evidence="10">mu1</strain>
    </source>
</reference>
<dbReference type="InterPro" id="IPR000515">
    <property type="entry name" value="MetI-like"/>
</dbReference>
<dbReference type="PANTHER" id="PTHR43163:SF6">
    <property type="entry name" value="DIPEPTIDE TRANSPORT SYSTEM PERMEASE PROTEIN DPPB-RELATED"/>
    <property type="match status" value="1"/>
</dbReference>
<dbReference type="Gene3D" id="1.10.3720.10">
    <property type="entry name" value="MetI-like"/>
    <property type="match status" value="1"/>
</dbReference>
<dbReference type="SUPFAM" id="SSF161098">
    <property type="entry name" value="MetI-like"/>
    <property type="match status" value="1"/>
</dbReference>
<evidence type="ECO:0000256" key="3">
    <source>
        <dbReference type="ARBA" id="ARBA00022475"/>
    </source>
</evidence>
<dbReference type="Proteomes" id="UP001157114">
    <property type="component" value="Unassembled WGS sequence"/>
</dbReference>
<feature type="transmembrane region" description="Helical" evidence="7">
    <location>
        <begin position="9"/>
        <end position="30"/>
    </location>
</feature>
<dbReference type="Pfam" id="PF19300">
    <property type="entry name" value="BPD_transp_1_N"/>
    <property type="match status" value="1"/>
</dbReference>
<gene>
    <name evidence="9" type="primary">appB_2</name>
    <name evidence="9" type="ORF">MU1_40550</name>
</gene>
<keyword evidence="5 7" id="KW-1133">Transmembrane helix</keyword>